<reference evidence="2 3" key="1">
    <citation type="journal article" date="2015" name="Genome Announc.">
        <title>Draft Genome Sequence of Norvancomycin-Producing Strain Amycolatopsis orientalis CPCC200066.</title>
        <authorList>
            <person name="Lei X."/>
            <person name="Yuan F."/>
            <person name="Shi Y."/>
            <person name="Li X."/>
            <person name="Wang L."/>
            <person name="Hong B."/>
        </authorList>
    </citation>
    <scope>NUCLEOTIDE SEQUENCE [LARGE SCALE GENOMIC DNA]</scope>
    <source>
        <strain evidence="2 3">B-37</strain>
    </source>
</reference>
<organism evidence="2 3">
    <name type="scientific">Amycolatopsis orientalis</name>
    <name type="common">Nocardia orientalis</name>
    <dbReference type="NCBI Taxonomy" id="31958"/>
    <lineage>
        <taxon>Bacteria</taxon>
        <taxon>Bacillati</taxon>
        <taxon>Actinomycetota</taxon>
        <taxon>Actinomycetes</taxon>
        <taxon>Pseudonocardiales</taxon>
        <taxon>Pseudonocardiaceae</taxon>
        <taxon>Amycolatopsis</taxon>
    </lineage>
</organism>
<accession>A0A193BUB4</accession>
<evidence type="ECO:0000313" key="3">
    <source>
        <dbReference type="Proteomes" id="UP000093695"/>
    </source>
</evidence>
<name>A0A193BUB4_AMYOR</name>
<dbReference type="AlphaFoldDB" id="A0A193BUB4"/>
<proteinExistence type="predicted"/>
<keyword evidence="1" id="KW-0472">Membrane</keyword>
<keyword evidence="3" id="KW-1185">Reference proteome</keyword>
<keyword evidence="1" id="KW-1133">Transmembrane helix</keyword>
<sequence length="81" mass="8623">MSTIVLAADVKTWIDTNLAWGDQAVRRLILLAAVVGGIGLLIGTRGNFTRSIKYGVIAAIFLGILLNLDGVSGMFGAWFTK</sequence>
<keyword evidence="1" id="KW-0812">Transmembrane</keyword>
<dbReference type="KEGG" id="aori:SD37_09240"/>
<dbReference type="Proteomes" id="UP000093695">
    <property type="component" value="Chromosome"/>
</dbReference>
<protein>
    <submittedName>
        <fullName evidence="2">Uncharacterized protein</fullName>
    </submittedName>
</protein>
<dbReference type="RefSeq" id="WP_044852697.1">
    <property type="nucleotide sequence ID" value="NZ_CP016174.1"/>
</dbReference>
<dbReference type="STRING" id="31958.SD37_09240"/>
<dbReference type="EMBL" id="CP016174">
    <property type="protein sequence ID" value="ANN15816.1"/>
    <property type="molecule type" value="Genomic_DNA"/>
</dbReference>
<feature type="transmembrane region" description="Helical" evidence="1">
    <location>
        <begin position="54"/>
        <end position="79"/>
    </location>
</feature>
<evidence type="ECO:0000256" key="1">
    <source>
        <dbReference type="SAM" id="Phobius"/>
    </source>
</evidence>
<gene>
    <name evidence="2" type="ORF">SD37_09240</name>
</gene>
<feature type="transmembrane region" description="Helical" evidence="1">
    <location>
        <begin position="24"/>
        <end position="42"/>
    </location>
</feature>
<evidence type="ECO:0000313" key="2">
    <source>
        <dbReference type="EMBL" id="ANN15816.1"/>
    </source>
</evidence>